<dbReference type="InterPro" id="IPR006140">
    <property type="entry name" value="D-isomer_DH_NAD-bd"/>
</dbReference>
<evidence type="ECO:0000256" key="4">
    <source>
        <dbReference type="ARBA" id="ARBA00023027"/>
    </source>
</evidence>
<dbReference type="Gene3D" id="3.40.50.720">
    <property type="entry name" value="NAD(P)-binding Rossmann-like Domain"/>
    <property type="match status" value="2"/>
</dbReference>
<evidence type="ECO:0000259" key="6">
    <source>
        <dbReference type="Pfam" id="PF00389"/>
    </source>
</evidence>
<dbReference type="EMBL" id="CP123584">
    <property type="protein sequence ID" value="WZK89150.1"/>
    <property type="molecule type" value="Genomic_DNA"/>
</dbReference>
<dbReference type="InterPro" id="IPR043322">
    <property type="entry name" value="CtBP"/>
</dbReference>
<keyword evidence="9" id="KW-1185">Reference proteome</keyword>
<dbReference type="PROSITE" id="PS00671">
    <property type="entry name" value="D_2_HYDROXYACID_DH_3"/>
    <property type="match status" value="1"/>
</dbReference>
<gene>
    <name evidence="8" type="ORF">QEZ52_00960</name>
</gene>
<dbReference type="Pfam" id="PF00389">
    <property type="entry name" value="2-Hacid_dh"/>
    <property type="match status" value="1"/>
</dbReference>
<comment type="similarity">
    <text evidence="1 5">Belongs to the D-isomer specific 2-hydroxyacid dehydrogenase family.</text>
</comment>
<organism evidence="8 9">
    <name type="scientific">Aliisedimentitalea scapharcae</name>
    <dbReference type="NCBI Taxonomy" id="1524259"/>
    <lineage>
        <taxon>Bacteria</taxon>
        <taxon>Pseudomonadati</taxon>
        <taxon>Pseudomonadota</taxon>
        <taxon>Alphaproteobacteria</taxon>
        <taxon>Rhodobacterales</taxon>
        <taxon>Roseobacteraceae</taxon>
        <taxon>Aliisedimentitalea</taxon>
    </lineage>
</organism>
<protein>
    <submittedName>
        <fullName evidence="8">C-terminal binding protein</fullName>
    </submittedName>
</protein>
<feature type="domain" description="D-isomer specific 2-hydroxyacid dehydrogenase catalytic" evidence="6">
    <location>
        <begin position="22"/>
        <end position="317"/>
    </location>
</feature>
<dbReference type="RefSeq" id="WP_406647133.1">
    <property type="nucleotide sequence ID" value="NZ_CP123584.1"/>
</dbReference>
<evidence type="ECO:0000256" key="1">
    <source>
        <dbReference type="ARBA" id="ARBA00005854"/>
    </source>
</evidence>
<sequence length="338" mass="36940">MKIVRTDRELQTPRLDTALTAAGHELVLLPDGVPEDDLIAACTDADLVLMCYTPITRRVIENAPRLKGIVKYGVGIDAIDIPAAIDNGVSVVNIPEYAEETVAEGAFALMIALAKKLTRLNTHMTKSGWAWPEPTWLGTDIAGKTVGIIGLGKIGRSMARMAGAGFRARVIAYSPHSSDDEMRKQGIEKIENLHDFLAQCDFVTIHSVLNDETHGLIGAAELRTMKETAFLINVSRGAIVDETALVQAITQGWIAGAGLDVFSQEPLTRRGHPMSALFDHPDVILSPHLTFYTEQAMQRLEDETLERCLEVLEGRDVQITSTDPRLRAQTSGVTFTSR</sequence>
<dbReference type="PROSITE" id="PS00065">
    <property type="entry name" value="D_2_HYDROXYACID_DH_1"/>
    <property type="match status" value="1"/>
</dbReference>
<evidence type="ECO:0000313" key="8">
    <source>
        <dbReference type="EMBL" id="WZK89150.1"/>
    </source>
</evidence>
<evidence type="ECO:0000313" key="9">
    <source>
        <dbReference type="Proteomes" id="UP001623232"/>
    </source>
</evidence>
<dbReference type="InterPro" id="IPR050857">
    <property type="entry name" value="D-2-hydroxyacid_DH"/>
</dbReference>
<dbReference type="InterPro" id="IPR029752">
    <property type="entry name" value="D-isomer_DH_CS1"/>
</dbReference>
<evidence type="ECO:0000256" key="2">
    <source>
        <dbReference type="ARBA" id="ARBA00022605"/>
    </source>
</evidence>
<dbReference type="Pfam" id="PF02826">
    <property type="entry name" value="2-Hacid_dh_C"/>
    <property type="match status" value="1"/>
</dbReference>
<keyword evidence="3 5" id="KW-0560">Oxidoreductase</keyword>
<dbReference type="SUPFAM" id="SSF51735">
    <property type="entry name" value="NAD(P)-binding Rossmann-fold domains"/>
    <property type="match status" value="1"/>
</dbReference>
<keyword evidence="2" id="KW-0028">Amino-acid biosynthesis</keyword>
<dbReference type="CDD" id="cd05299">
    <property type="entry name" value="CtBP_dh"/>
    <property type="match status" value="1"/>
</dbReference>
<accession>A0ABZ2XSR8</accession>
<feature type="domain" description="D-isomer specific 2-hydroxyacid dehydrogenase NAD-binding" evidence="7">
    <location>
        <begin position="107"/>
        <end position="289"/>
    </location>
</feature>
<evidence type="ECO:0000256" key="3">
    <source>
        <dbReference type="ARBA" id="ARBA00023002"/>
    </source>
</evidence>
<dbReference type="InterPro" id="IPR029753">
    <property type="entry name" value="D-isomer_DH_CS"/>
</dbReference>
<proteinExistence type="inferred from homology"/>
<dbReference type="InterPro" id="IPR036291">
    <property type="entry name" value="NAD(P)-bd_dom_sf"/>
</dbReference>
<name>A0ABZ2XSR8_9RHOB</name>
<keyword evidence="4" id="KW-0520">NAD</keyword>
<dbReference type="PANTHER" id="PTHR42789">
    <property type="entry name" value="D-ISOMER SPECIFIC 2-HYDROXYACID DEHYDROGENASE FAMILY PROTEIN (AFU_ORTHOLOGUE AFUA_6G10090)"/>
    <property type="match status" value="1"/>
</dbReference>
<dbReference type="Proteomes" id="UP001623232">
    <property type="component" value="Chromosome"/>
</dbReference>
<reference evidence="8 9" key="1">
    <citation type="submission" date="2023-04" db="EMBL/GenBank/DDBJ databases">
        <title>Complete genome sequence of Alisedimentitalea scapharcae.</title>
        <authorList>
            <person name="Rong J.-C."/>
            <person name="Yi M.-L."/>
            <person name="Zhao Q."/>
        </authorList>
    </citation>
    <scope>NUCLEOTIDE SEQUENCE [LARGE SCALE GENOMIC DNA]</scope>
    <source>
        <strain evidence="8 9">KCTC 42119</strain>
    </source>
</reference>
<evidence type="ECO:0000259" key="7">
    <source>
        <dbReference type="Pfam" id="PF02826"/>
    </source>
</evidence>
<dbReference type="PANTHER" id="PTHR42789:SF1">
    <property type="entry name" value="D-ISOMER SPECIFIC 2-HYDROXYACID DEHYDROGENASE FAMILY PROTEIN (AFU_ORTHOLOGUE AFUA_6G10090)"/>
    <property type="match status" value="1"/>
</dbReference>
<dbReference type="InterPro" id="IPR006139">
    <property type="entry name" value="D-isomer_2_OHA_DH_cat_dom"/>
</dbReference>
<dbReference type="SUPFAM" id="SSF52283">
    <property type="entry name" value="Formate/glycerate dehydrogenase catalytic domain-like"/>
    <property type="match status" value="1"/>
</dbReference>
<evidence type="ECO:0000256" key="5">
    <source>
        <dbReference type="RuleBase" id="RU003719"/>
    </source>
</evidence>